<name>A0A6A2ZZM5_HIBSY</name>
<dbReference type="PANTHER" id="PTHR47723">
    <property type="entry name" value="OS05G0353850 PROTEIN"/>
    <property type="match status" value="1"/>
</dbReference>
<dbReference type="EMBL" id="VEPZ02001065">
    <property type="protein sequence ID" value="KAE8696542.1"/>
    <property type="molecule type" value="Genomic_DNA"/>
</dbReference>
<gene>
    <name evidence="7" type="ORF">F3Y22_tig00110656pilonHSYRG00095</name>
</gene>
<dbReference type="InterPro" id="IPR005135">
    <property type="entry name" value="Endo/exonuclease/phosphatase"/>
</dbReference>
<organism evidence="7 8">
    <name type="scientific">Hibiscus syriacus</name>
    <name type="common">Rose of Sharon</name>
    <dbReference type="NCBI Taxonomy" id="106335"/>
    <lineage>
        <taxon>Eukaryota</taxon>
        <taxon>Viridiplantae</taxon>
        <taxon>Streptophyta</taxon>
        <taxon>Embryophyta</taxon>
        <taxon>Tracheophyta</taxon>
        <taxon>Spermatophyta</taxon>
        <taxon>Magnoliopsida</taxon>
        <taxon>eudicotyledons</taxon>
        <taxon>Gunneridae</taxon>
        <taxon>Pentapetalae</taxon>
        <taxon>rosids</taxon>
        <taxon>malvids</taxon>
        <taxon>Malvales</taxon>
        <taxon>Malvaceae</taxon>
        <taxon>Malvoideae</taxon>
        <taxon>Hibiscus</taxon>
    </lineage>
</organism>
<evidence type="ECO:0000313" key="8">
    <source>
        <dbReference type="Proteomes" id="UP000436088"/>
    </source>
</evidence>
<dbReference type="PROSITE" id="PS00018">
    <property type="entry name" value="EF_HAND_1"/>
    <property type="match status" value="2"/>
</dbReference>
<dbReference type="GO" id="GO:0003676">
    <property type="term" value="F:nucleic acid binding"/>
    <property type="evidence" value="ECO:0007669"/>
    <property type="project" value="InterPro"/>
</dbReference>
<dbReference type="SUPFAM" id="SSF47473">
    <property type="entry name" value="EF-hand"/>
    <property type="match status" value="1"/>
</dbReference>
<keyword evidence="3" id="KW-0677">Repeat</keyword>
<protein>
    <submittedName>
        <fullName evidence="7">Calcium-binding protein CML28</fullName>
    </submittedName>
</protein>
<dbReference type="Gene3D" id="1.10.238.10">
    <property type="entry name" value="EF-hand"/>
    <property type="match status" value="2"/>
</dbReference>
<dbReference type="CDD" id="cd00051">
    <property type="entry name" value="EFh"/>
    <property type="match status" value="2"/>
</dbReference>
<feature type="domain" description="EF-hand" evidence="6">
    <location>
        <begin position="112"/>
        <end position="147"/>
    </location>
</feature>
<comment type="function">
    <text evidence="1">Potential calcium sensor.</text>
</comment>
<dbReference type="InterPro" id="IPR036691">
    <property type="entry name" value="Endo/exonu/phosph_ase_sf"/>
</dbReference>
<dbReference type="Gene3D" id="3.60.10.10">
    <property type="entry name" value="Endonuclease/exonuclease/phosphatase"/>
    <property type="match status" value="1"/>
</dbReference>
<evidence type="ECO:0000256" key="5">
    <source>
        <dbReference type="SAM" id="MobiDB-lite"/>
    </source>
</evidence>
<feature type="domain" description="EF-hand" evidence="6">
    <location>
        <begin position="37"/>
        <end position="72"/>
    </location>
</feature>
<dbReference type="GO" id="GO:0004523">
    <property type="term" value="F:RNA-DNA hybrid ribonuclease activity"/>
    <property type="evidence" value="ECO:0007669"/>
    <property type="project" value="InterPro"/>
</dbReference>
<keyword evidence="2" id="KW-0479">Metal-binding</keyword>
<evidence type="ECO:0000256" key="1">
    <source>
        <dbReference type="ARBA" id="ARBA00003291"/>
    </source>
</evidence>
<feature type="domain" description="EF-hand" evidence="6">
    <location>
        <begin position="1"/>
        <end position="36"/>
    </location>
</feature>
<feature type="region of interest" description="Disordered" evidence="5">
    <location>
        <begin position="481"/>
        <end position="513"/>
    </location>
</feature>
<dbReference type="InterPro" id="IPR000477">
    <property type="entry name" value="RT_dom"/>
</dbReference>
<dbReference type="PROSITE" id="PS50222">
    <property type="entry name" value="EF_HAND_2"/>
    <property type="match status" value="4"/>
</dbReference>
<evidence type="ECO:0000313" key="7">
    <source>
        <dbReference type="EMBL" id="KAE8696542.1"/>
    </source>
</evidence>
<dbReference type="Pfam" id="PF14111">
    <property type="entry name" value="DUF4283"/>
    <property type="match status" value="1"/>
</dbReference>
<dbReference type="GO" id="GO:0005509">
    <property type="term" value="F:calcium ion binding"/>
    <property type="evidence" value="ECO:0007669"/>
    <property type="project" value="InterPro"/>
</dbReference>
<feature type="domain" description="EF-hand" evidence="6">
    <location>
        <begin position="74"/>
        <end position="109"/>
    </location>
</feature>
<dbReference type="SUPFAM" id="SSF53098">
    <property type="entry name" value="Ribonuclease H-like"/>
    <property type="match status" value="1"/>
</dbReference>
<keyword evidence="4" id="KW-0106">Calcium</keyword>
<dbReference type="InterPro" id="IPR012337">
    <property type="entry name" value="RNaseH-like_sf"/>
</dbReference>
<evidence type="ECO:0000256" key="2">
    <source>
        <dbReference type="ARBA" id="ARBA00022723"/>
    </source>
</evidence>
<reference evidence="7" key="1">
    <citation type="submission" date="2019-09" db="EMBL/GenBank/DDBJ databases">
        <title>Draft genome information of white flower Hibiscus syriacus.</title>
        <authorList>
            <person name="Kim Y.-M."/>
        </authorList>
    </citation>
    <scope>NUCLEOTIDE SEQUENCE [LARGE SCALE GENOMIC DNA]</scope>
    <source>
        <strain evidence="7">YM2019G1</strain>
    </source>
</reference>
<dbReference type="PANTHER" id="PTHR47723:SF19">
    <property type="entry name" value="POLYNUCLEOTIDYL TRANSFERASE, RIBONUCLEASE H-LIKE SUPERFAMILY PROTEIN"/>
    <property type="match status" value="1"/>
</dbReference>
<sequence length="1148" mass="130054">MDQNELRRVFQMFDRNKDGMITKEGLNDSLENLGLFISDKEVSQIIESIDVNGDGLVDIDEFSILYQMITNEHDEEEDMMEAFNVFDQNRDGFITFDELKSVLSSLGLKQGKAIEDCQKMITKVGADGDGRVNFMVFKQMMKAGEFAALRSSDIGNPPTPVFVPPAPPPNGGNLAGNLHGIEVLSSSSLERSGSPFPDEDQRVTKKVCNKELNDDRMEEVQNGMDLQSKANNIGEGTRQQEKQSYASAVTNQLKQMMDVASLQVMDEVVVLDGECIVDNNGPYPVIQFADQVHDRIDYSMRRSVIVWLLGSTIGFKTLLNWISLLWQLQGQYQVIDLENDYFLVKFESEQDYIHALMEGPWTIFGCYLTIQPWSRTFTTSEKHPSFWKKIEYEVLHQICFQCGIYGHMNDVCGSIESNTSKGGVASGSSFDLDKEVGGEESGFGPWMIVETCRRRTKKNLDPNMKTSGDDTRGSQFAILGEENNGIDEDSAVDKENSSSGLMEAGASRLGYPSRSGKAQEIQTFYRLVTEGKFNTHLDRNMMHGEGSFSLRENRREEGSLPVVGALEIVTEEGTGSQTFRRYLREHCRENRPRIVALLETRISVYASPQVEKHKLVWKHLINLDPGENEAWILGGDFNSIIRLDERDGGSCYGLGVSNLFAEFVFELGLFEVNYRGPKFIWRRGNLCKCLDHCLMNSCWADIFSSTVVLHLDRGNRPFHFIAWNNDMDVLHNINSFQIKANDWNLKLVTKIIVNRLKPLPSHWISETQTSFVPDRSITNNIIIAQDVVHSMRLKRGKIGYMAIKIDIEKTYDHLEWPFIDDTLKEVRILDKLRMLIMRCVSSVSTQVLWNGAMSTSFNPSRGFRQDDPLSPYLFVMCMERLGHALAGALNSGRWKPICLCRNGPALSHLFFADDLQQCPHDKAVGSMHWLESIDQNFSVKSAYELRRGILNDDTHKVWEHRNGRIFDPDYFEHESVLEKSRRLTLEANCAMESSLPMFQFSHRPCTIHDAWQPPPHNWCKINTDRSHNIGSGFASYGGVFRSSNGGWMFGFSKLIGICSIVEAELWGIHEGLFHGWNLGERLITVETDSLDAVRMLKHISRNANKVTDKLAKIAATRGEVHMVFSTPPLEGIDIVRQEAEDYMLTAGA</sequence>
<dbReference type="Pfam" id="PF00078">
    <property type="entry name" value="RVT_1"/>
    <property type="match status" value="1"/>
</dbReference>
<dbReference type="InterPro" id="IPR025558">
    <property type="entry name" value="DUF4283"/>
</dbReference>
<dbReference type="FunFam" id="1.10.238.10:FF:000089">
    <property type="entry name" value="calmodulin-like protein 3"/>
    <property type="match status" value="1"/>
</dbReference>
<evidence type="ECO:0000259" key="6">
    <source>
        <dbReference type="PROSITE" id="PS50222"/>
    </source>
</evidence>
<dbReference type="Gene3D" id="3.30.420.10">
    <property type="entry name" value="Ribonuclease H-like superfamily/Ribonuclease H"/>
    <property type="match status" value="1"/>
</dbReference>
<comment type="caution">
    <text evidence="7">The sequence shown here is derived from an EMBL/GenBank/DDBJ whole genome shotgun (WGS) entry which is preliminary data.</text>
</comment>
<dbReference type="SUPFAM" id="SSF56219">
    <property type="entry name" value="DNase I-like"/>
    <property type="match status" value="1"/>
</dbReference>
<dbReference type="Pfam" id="PF13499">
    <property type="entry name" value="EF-hand_7"/>
    <property type="match status" value="2"/>
</dbReference>
<dbReference type="InterPro" id="IPR044730">
    <property type="entry name" value="RNase_H-like_dom_plant"/>
</dbReference>
<evidence type="ECO:0000256" key="3">
    <source>
        <dbReference type="ARBA" id="ARBA00022737"/>
    </source>
</evidence>
<dbReference type="InterPro" id="IPR002156">
    <property type="entry name" value="RNaseH_domain"/>
</dbReference>
<dbReference type="Pfam" id="PF03372">
    <property type="entry name" value="Exo_endo_phos"/>
    <property type="match status" value="1"/>
</dbReference>
<dbReference type="InterPro" id="IPR018247">
    <property type="entry name" value="EF_Hand_1_Ca_BS"/>
</dbReference>
<dbReference type="SMART" id="SM00054">
    <property type="entry name" value="EFh"/>
    <property type="match status" value="4"/>
</dbReference>
<accession>A0A6A2ZZM5</accession>
<dbReference type="InterPro" id="IPR002048">
    <property type="entry name" value="EF_hand_dom"/>
</dbReference>
<proteinExistence type="predicted"/>
<dbReference type="InterPro" id="IPR053151">
    <property type="entry name" value="RNase_H-like"/>
</dbReference>
<dbReference type="Proteomes" id="UP000436088">
    <property type="component" value="Unassembled WGS sequence"/>
</dbReference>
<dbReference type="GO" id="GO:0005737">
    <property type="term" value="C:cytoplasm"/>
    <property type="evidence" value="ECO:0007669"/>
    <property type="project" value="UniProtKB-ARBA"/>
</dbReference>
<dbReference type="Pfam" id="PF13456">
    <property type="entry name" value="RVT_3"/>
    <property type="match status" value="1"/>
</dbReference>
<dbReference type="CDD" id="cd06222">
    <property type="entry name" value="RNase_H_like"/>
    <property type="match status" value="1"/>
</dbReference>
<dbReference type="InterPro" id="IPR036397">
    <property type="entry name" value="RNaseH_sf"/>
</dbReference>
<dbReference type="AlphaFoldDB" id="A0A6A2ZZM5"/>
<keyword evidence="8" id="KW-1185">Reference proteome</keyword>
<dbReference type="InterPro" id="IPR011992">
    <property type="entry name" value="EF-hand-dom_pair"/>
</dbReference>
<evidence type="ECO:0000256" key="4">
    <source>
        <dbReference type="ARBA" id="ARBA00022837"/>
    </source>
</evidence>